<evidence type="ECO:0000313" key="5">
    <source>
        <dbReference type="Proteomes" id="UP000318483"/>
    </source>
</evidence>
<dbReference type="PROSITE" id="PS51755">
    <property type="entry name" value="OMPR_PHOB"/>
    <property type="match status" value="1"/>
</dbReference>
<dbReference type="InterPro" id="IPR016032">
    <property type="entry name" value="Sig_transdc_resp-reg_C-effctor"/>
</dbReference>
<evidence type="ECO:0000256" key="1">
    <source>
        <dbReference type="ARBA" id="ARBA00023125"/>
    </source>
</evidence>
<dbReference type="Gene3D" id="1.10.10.10">
    <property type="entry name" value="Winged helix-like DNA-binding domain superfamily/Winged helix DNA-binding domain"/>
    <property type="match status" value="1"/>
</dbReference>
<dbReference type="AlphaFoldDB" id="A0A5B8J3Q4"/>
<dbReference type="SUPFAM" id="SSF46894">
    <property type="entry name" value="C-terminal effector domain of the bipartite response regulators"/>
    <property type="match status" value="1"/>
</dbReference>
<dbReference type="RefSeq" id="WP_146366754.1">
    <property type="nucleotide sequence ID" value="NZ_CP042265.1"/>
</dbReference>
<keyword evidence="1 2" id="KW-0238">DNA-binding</keyword>
<evidence type="ECO:0000256" key="2">
    <source>
        <dbReference type="PROSITE-ProRule" id="PRU01091"/>
    </source>
</evidence>
<feature type="domain" description="OmpR/PhoB-type" evidence="3">
    <location>
        <begin position="1"/>
        <end position="59"/>
    </location>
</feature>
<keyword evidence="4" id="KW-0614">Plasmid</keyword>
<dbReference type="Proteomes" id="UP000318483">
    <property type="component" value="Plasmid unnamed4"/>
</dbReference>
<evidence type="ECO:0000259" key="3">
    <source>
        <dbReference type="PROSITE" id="PS51755"/>
    </source>
</evidence>
<name>A0A5B8J3Q4_9RHOB</name>
<sequence>MIELGAMTFDRRARRMKDEGQDVVLTLRELALLNLLLTHESEVLSKTRLFEGLFSFAAD</sequence>
<evidence type="ECO:0000313" key="4">
    <source>
        <dbReference type="EMBL" id="QDY71338.1"/>
    </source>
</evidence>
<geneLocation type="plasmid" evidence="4 5">
    <name>unnamed4</name>
</geneLocation>
<dbReference type="InterPro" id="IPR001867">
    <property type="entry name" value="OmpR/PhoB-type_DNA-bd"/>
</dbReference>
<dbReference type="GO" id="GO:0000160">
    <property type="term" value="P:phosphorelay signal transduction system"/>
    <property type="evidence" value="ECO:0007669"/>
    <property type="project" value="InterPro"/>
</dbReference>
<accession>A0A5B8J3Q4</accession>
<feature type="DNA-binding region" description="OmpR/PhoB-type" evidence="2">
    <location>
        <begin position="1"/>
        <end position="59"/>
    </location>
</feature>
<dbReference type="InterPro" id="IPR036388">
    <property type="entry name" value="WH-like_DNA-bd_sf"/>
</dbReference>
<dbReference type="EMBL" id="CP042265">
    <property type="protein sequence ID" value="QDY71338.1"/>
    <property type="molecule type" value="Genomic_DNA"/>
</dbReference>
<protein>
    <recommendedName>
        <fullName evidence="3">OmpR/PhoB-type domain-containing protein</fullName>
    </recommendedName>
</protein>
<reference evidence="4 5" key="1">
    <citation type="submission" date="2019-07" db="EMBL/GenBank/DDBJ databases">
        <title>Litoreibacter alkalisoli sp. nov., isolated from saline-alkaline soil.</title>
        <authorList>
            <person name="Wang S."/>
            <person name="Xu L."/>
            <person name="Xing Y.-T."/>
            <person name="Sun J.-Q."/>
        </authorList>
    </citation>
    <scope>NUCLEOTIDE SEQUENCE [LARGE SCALE GENOMIC DNA]</scope>
    <source>
        <strain evidence="4 5">LN3S51</strain>
        <plasmid evidence="4 5">unnamed4</plasmid>
    </source>
</reference>
<dbReference type="GO" id="GO:0003677">
    <property type="term" value="F:DNA binding"/>
    <property type="evidence" value="ECO:0007669"/>
    <property type="project" value="UniProtKB-UniRule"/>
</dbReference>
<dbReference type="KEGG" id="lit:FPZ52_16685"/>
<organism evidence="4 5">
    <name type="scientific">Qingshengfaniella alkalisoli</name>
    <dbReference type="NCBI Taxonomy" id="2599296"/>
    <lineage>
        <taxon>Bacteria</taxon>
        <taxon>Pseudomonadati</taxon>
        <taxon>Pseudomonadota</taxon>
        <taxon>Alphaproteobacteria</taxon>
        <taxon>Rhodobacterales</taxon>
        <taxon>Paracoccaceae</taxon>
        <taxon>Qingshengfaniella</taxon>
    </lineage>
</organism>
<gene>
    <name evidence="4" type="ORF">FPZ52_16685</name>
</gene>
<dbReference type="GO" id="GO:0006355">
    <property type="term" value="P:regulation of DNA-templated transcription"/>
    <property type="evidence" value="ECO:0007669"/>
    <property type="project" value="InterPro"/>
</dbReference>
<proteinExistence type="predicted"/>
<keyword evidence="5" id="KW-1185">Reference proteome</keyword>